<dbReference type="InterPro" id="IPR009003">
    <property type="entry name" value="Peptidase_S1_PA"/>
</dbReference>
<dbReference type="Proteomes" id="UP000622580">
    <property type="component" value="Unassembled WGS sequence"/>
</dbReference>
<protein>
    <submittedName>
        <fullName evidence="1">Trypsin-like peptidase domain-containing protein</fullName>
    </submittedName>
</protein>
<organism evidence="1 2">
    <name type="scientific">Phenylobacterium glaciei</name>
    <dbReference type="NCBI Taxonomy" id="2803784"/>
    <lineage>
        <taxon>Bacteria</taxon>
        <taxon>Pseudomonadati</taxon>
        <taxon>Pseudomonadota</taxon>
        <taxon>Alphaproteobacteria</taxon>
        <taxon>Caulobacterales</taxon>
        <taxon>Caulobacteraceae</taxon>
        <taxon>Phenylobacterium</taxon>
    </lineage>
</organism>
<reference evidence="1" key="1">
    <citation type="submission" date="2021-04" db="EMBL/GenBank/DDBJ databases">
        <title>Draft genome assembly of strain Phenylobacterium sp. 20VBR1 using MiniION and Illumina platforms.</title>
        <authorList>
            <person name="Thomas F.A."/>
            <person name="Krishnan K.P."/>
            <person name="Sinha R.K."/>
        </authorList>
    </citation>
    <scope>NUCLEOTIDE SEQUENCE</scope>
    <source>
        <strain evidence="1">20VBR1</strain>
    </source>
</reference>
<dbReference type="Gene3D" id="2.40.10.120">
    <property type="match status" value="1"/>
</dbReference>
<dbReference type="Pfam" id="PF13365">
    <property type="entry name" value="Trypsin_2"/>
    <property type="match status" value="1"/>
</dbReference>
<keyword evidence="2" id="KW-1185">Reference proteome</keyword>
<dbReference type="EMBL" id="JAGSGD010000001">
    <property type="protein sequence ID" value="MBR7620908.1"/>
    <property type="molecule type" value="Genomic_DNA"/>
</dbReference>
<accession>A0A941D503</accession>
<proteinExistence type="predicted"/>
<evidence type="ECO:0000313" key="2">
    <source>
        <dbReference type="Proteomes" id="UP000622580"/>
    </source>
</evidence>
<evidence type="ECO:0000313" key="1">
    <source>
        <dbReference type="EMBL" id="MBR7620908.1"/>
    </source>
</evidence>
<dbReference type="RefSeq" id="WP_215341624.1">
    <property type="nucleotide sequence ID" value="NZ_JAGSGD010000001.1"/>
</dbReference>
<name>A0A941D503_9CAUL</name>
<sequence>MVYDLSVELIHATVQLEQPLGDGTRTVGTGFLIQSLSPDGQPHTVLVTANHVLSKMPGAEARIGYRIENADGSWTYAPQTLKIRDAAGHELWTHHPSRDVAAIAITAPDEFAKAAIPLTWLADDQTFASLQVGAGDEMMALGFPRGLAANRAGFPILRAGRVASYPIAPAKVFPTFLLDFSVFPGNSGGPVFMADNSRRRVGATEAQPAQFIAGLLTQQVELNNERLEIGIVTQAKYIRETIGLVENPYAPVTTASNEVVTGAKAASAEEAVSPDW</sequence>
<dbReference type="SUPFAM" id="SSF50494">
    <property type="entry name" value="Trypsin-like serine proteases"/>
    <property type="match status" value="1"/>
</dbReference>
<comment type="caution">
    <text evidence="1">The sequence shown here is derived from an EMBL/GenBank/DDBJ whole genome shotgun (WGS) entry which is preliminary data.</text>
</comment>
<gene>
    <name evidence="1" type="ORF">JKL49_16045</name>
</gene>
<dbReference type="AlphaFoldDB" id="A0A941D503"/>